<evidence type="ECO:0000256" key="1">
    <source>
        <dbReference type="SAM" id="Phobius"/>
    </source>
</evidence>
<keyword evidence="1" id="KW-1133">Transmembrane helix</keyword>
<protein>
    <submittedName>
        <fullName evidence="2">Uncharacterized protein</fullName>
    </submittedName>
</protein>
<accession>A0A9Q0LXP6</accession>
<keyword evidence="3" id="KW-1185">Reference proteome</keyword>
<evidence type="ECO:0000313" key="2">
    <source>
        <dbReference type="EMBL" id="KAJ6215520.1"/>
    </source>
</evidence>
<sequence length="84" mass="9360">MNSLIDHQKPLTIMIMVVFIIISMMIDYNHAQDDALISEAVKIFQKVSDKCASKPVQVQQALDTASTCAEPILKDTKSIPVTKR</sequence>
<proteinExistence type="predicted"/>
<dbReference type="EMBL" id="JAPWDV010000004">
    <property type="protein sequence ID" value="KAJ6215520.1"/>
    <property type="molecule type" value="Genomic_DNA"/>
</dbReference>
<dbReference type="AlphaFoldDB" id="A0A9Q0LXP6"/>
<reference evidence="2" key="1">
    <citation type="submission" date="2022-12" db="EMBL/GenBank/DDBJ databases">
        <title>Genome assemblies of Blomia tropicalis.</title>
        <authorList>
            <person name="Cui Y."/>
        </authorList>
    </citation>
    <scope>NUCLEOTIDE SEQUENCE</scope>
    <source>
        <tissue evidence="2">Adult mites</tissue>
    </source>
</reference>
<dbReference type="Proteomes" id="UP001142055">
    <property type="component" value="Chromosome 4"/>
</dbReference>
<feature type="transmembrane region" description="Helical" evidence="1">
    <location>
        <begin position="12"/>
        <end position="28"/>
    </location>
</feature>
<keyword evidence="1" id="KW-0472">Membrane</keyword>
<comment type="caution">
    <text evidence="2">The sequence shown here is derived from an EMBL/GenBank/DDBJ whole genome shotgun (WGS) entry which is preliminary data.</text>
</comment>
<gene>
    <name evidence="2" type="ORF">RDWZM_010020</name>
</gene>
<evidence type="ECO:0000313" key="3">
    <source>
        <dbReference type="Proteomes" id="UP001142055"/>
    </source>
</evidence>
<keyword evidence="1" id="KW-0812">Transmembrane</keyword>
<name>A0A9Q0LXP6_BLOTA</name>
<organism evidence="2 3">
    <name type="scientific">Blomia tropicalis</name>
    <name type="common">Mite</name>
    <dbReference type="NCBI Taxonomy" id="40697"/>
    <lineage>
        <taxon>Eukaryota</taxon>
        <taxon>Metazoa</taxon>
        <taxon>Ecdysozoa</taxon>
        <taxon>Arthropoda</taxon>
        <taxon>Chelicerata</taxon>
        <taxon>Arachnida</taxon>
        <taxon>Acari</taxon>
        <taxon>Acariformes</taxon>
        <taxon>Sarcoptiformes</taxon>
        <taxon>Astigmata</taxon>
        <taxon>Glycyphagoidea</taxon>
        <taxon>Echimyopodidae</taxon>
        <taxon>Blomia</taxon>
    </lineage>
</organism>